<dbReference type="Proteomes" id="UP000199019">
    <property type="component" value="Unassembled WGS sequence"/>
</dbReference>
<proteinExistence type="inferred from homology"/>
<dbReference type="SUPFAM" id="SSF52799">
    <property type="entry name" value="(Phosphotyrosine protein) phosphatases II"/>
    <property type="match status" value="1"/>
</dbReference>
<organism evidence="3 4">
    <name type="scientific">Pedococcus cremeus</name>
    <dbReference type="NCBI Taxonomy" id="587636"/>
    <lineage>
        <taxon>Bacteria</taxon>
        <taxon>Bacillati</taxon>
        <taxon>Actinomycetota</taxon>
        <taxon>Actinomycetes</taxon>
        <taxon>Micrococcales</taxon>
        <taxon>Intrasporangiaceae</taxon>
        <taxon>Pedococcus</taxon>
    </lineage>
</organism>
<dbReference type="AlphaFoldDB" id="A0A1H9UYN8"/>
<reference evidence="4" key="1">
    <citation type="submission" date="2016-10" db="EMBL/GenBank/DDBJ databases">
        <authorList>
            <person name="Varghese N."/>
            <person name="Submissions S."/>
        </authorList>
    </citation>
    <scope>NUCLEOTIDE SEQUENCE [LARGE SCALE GENOMIC DNA]</scope>
    <source>
        <strain evidence="4">CGMCC 1.6963</strain>
    </source>
</reference>
<dbReference type="STRING" id="587636.SAMN05216199_2179"/>
<dbReference type="PANTHER" id="PTHR31126">
    <property type="entry name" value="TYROSINE-PROTEIN PHOSPHATASE"/>
    <property type="match status" value="1"/>
</dbReference>
<comment type="similarity">
    <text evidence="1">Belongs to the protein-tyrosine phosphatase family.</text>
</comment>
<dbReference type="RefSeq" id="WP_091757983.1">
    <property type="nucleotide sequence ID" value="NZ_FOHB01000003.1"/>
</dbReference>
<dbReference type="InterPro" id="IPR016130">
    <property type="entry name" value="Tyr_Pase_AS"/>
</dbReference>
<feature type="domain" description="Tyrosine specific protein phosphatases" evidence="2">
    <location>
        <begin position="136"/>
        <end position="182"/>
    </location>
</feature>
<dbReference type="Pfam" id="PF13350">
    <property type="entry name" value="Y_phosphatase3"/>
    <property type="match status" value="1"/>
</dbReference>
<keyword evidence="4" id="KW-1185">Reference proteome</keyword>
<dbReference type="PROSITE" id="PS50056">
    <property type="entry name" value="TYR_PHOSPHATASE_2"/>
    <property type="match status" value="1"/>
</dbReference>
<dbReference type="InterPro" id="IPR029021">
    <property type="entry name" value="Prot-tyrosine_phosphatase-like"/>
</dbReference>
<sequence length="261" mass="28634">MSIGWVDLDGVVNMRDVGGLPTADGRTVRTGRLLRSDNLQDLTERDVKRLVEDLGVTDIVDLRSNVEFHAEGPGPLTLTPLTHHRHSLFRDDETEVTVEDALVLPWQTEAARERLKSHDDDYWASHYLGYLADRPDSVAAALHVIATAPGATVVHCAAGKDRTGTVVGMALAVAGVPAEEIVADYVATAERIERIVERLISRPAYADNLRGRPIEDHLPKPETMARILEVLEERYGGAPGWLVQQGWSEEQVAALRTSLVG</sequence>
<evidence type="ECO:0000313" key="3">
    <source>
        <dbReference type="EMBL" id="SES14441.1"/>
    </source>
</evidence>
<dbReference type="GO" id="GO:0004721">
    <property type="term" value="F:phosphoprotein phosphatase activity"/>
    <property type="evidence" value="ECO:0007669"/>
    <property type="project" value="InterPro"/>
</dbReference>
<dbReference type="PROSITE" id="PS00383">
    <property type="entry name" value="TYR_PHOSPHATASE_1"/>
    <property type="match status" value="1"/>
</dbReference>
<protein>
    <submittedName>
        <fullName evidence="3">Protein tyrosine/serine phosphatase</fullName>
    </submittedName>
</protein>
<gene>
    <name evidence="3" type="ORF">SAMN05216199_2179</name>
</gene>
<dbReference type="Gene3D" id="3.90.190.10">
    <property type="entry name" value="Protein tyrosine phosphatase superfamily"/>
    <property type="match status" value="1"/>
</dbReference>
<dbReference type="EMBL" id="FOHB01000003">
    <property type="protein sequence ID" value="SES14441.1"/>
    <property type="molecule type" value="Genomic_DNA"/>
</dbReference>
<evidence type="ECO:0000256" key="1">
    <source>
        <dbReference type="ARBA" id="ARBA00009580"/>
    </source>
</evidence>
<name>A0A1H9UYN8_9MICO</name>
<dbReference type="InterPro" id="IPR000387">
    <property type="entry name" value="Tyr_Pase_dom"/>
</dbReference>
<evidence type="ECO:0000259" key="2">
    <source>
        <dbReference type="PROSITE" id="PS50056"/>
    </source>
</evidence>
<dbReference type="InterPro" id="IPR026893">
    <property type="entry name" value="Tyr/Ser_Pase_IphP-type"/>
</dbReference>
<dbReference type="OrthoDB" id="1188001at2"/>
<dbReference type="PANTHER" id="PTHR31126:SF1">
    <property type="entry name" value="TYROSINE SPECIFIC PROTEIN PHOSPHATASES DOMAIN-CONTAINING PROTEIN"/>
    <property type="match status" value="1"/>
</dbReference>
<accession>A0A1H9UYN8</accession>
<evidence type="ECO:0000313" key="4">
    <source>
        <dbReference type="Proteomes" id="UP000199019"/>
    </source>
</evidence>